<reference evidence="2 3" key="1">
    <citation type="submission" date="2015-07" db="EMBL/GenBank/DDBJ databases">
        <title>The genome of the fungus Escovopsis weberi, a specialized disease agent of ant agriculture.</title>
        <authorList>
            <person name="de Man T.J."/>
            <person name="Stajich J.E."/>
            <person name="Kubicek C.P."/>
            <person name="Chenthamara K."/>
            <person name="Atanasova L."/>
            <person name="Druzhinina I.S."/>
            <person name="Birnbaum S."/>
            <person name="Barribeau S.M."/>
            <person name="Teiling C."/>
            <person name="Suen G."/>
            <person name="Currie C."/>
            <person name="Gerardo N.M."/>
        </authorList>
    </citation>
    <scope>NUCLEOTIDE SEQUENCE [LARGE SCALE GENOMIC DNA]</scope>
</reference>
<dbReference type="AlphaFoldDB" id="A0A0M8MUY7"/>
<evidence type="ECO:0000313" key="3">
    <source>
        <dbReference type="Proteomes" id="UP000053831"/>
    </source>
</evidence>
<protein>
    <submittedName>
        <fullName evidence="2">Uncharacterized protein</fullName>
    </submittedName>
</protein>
<evidence type="ECO:0000313" key="2">
    <source>
        <dbReference type="EMBL" id="KOS17317.1"/>
    </source>
</evidence>
<sequence>MSRPSAVDRHMVRNATLALDDVFDHFWKWKEYERVSLLVAAAEEQAAREDVDESTLSRRQLFIRREAQRLIFNKQHSNQLVPADIASHIRLASNQRLLVAVEMGVPLTEIVIGMDCLPTWAGMRWDAVPPSIHHLVQGLLVNKNWSVLIDPDTIDNIRVRGNKRITRAVRLGYRTEHIRIAPDLQATWPGDARAYRFLILPPDVSDIFDRGPGGRLRPEEEPDYRHALLQETVACKIRERVQQDRLARNMSPSDNSHPFDPPAIRFVDPHSDSDSHKGSNSDSDWDSRSHFNMEWDTN</sequence>
<dbReference type="Proteomes" id="UP000053831">
    <property type="component" value="Unassembled WGS sequence"/>
</dbReference>
<accession>A0A0M8MUY7</accession>
<feature type="compositionally biased region" description="Basic and acidic residues" evidence="1">
    <location>
        <begin position="267"/>
        <end position="298"/>
    </location>
</feature>
<proteinExistence type="predicted"/>
<dbReference type="OrthoDB" id="4939762at2759"/>
<dbReference type="EMBL" id="LGSR01000026">
    <property type="protein sequence ID" value="KOS17317.1"/>
    <property type="molecule type" value="Genomic_DNA"/>
</dbReference>
<feature type="region of interest" description="Disordered" evidence="1">
    <location>
        <begin position="248"/>
        <end position="298"/>
    </location>
</feature>
<organism evidence="2 3">
    <name type="scientific">Escovopsis weberi</name>
    <dbReference type="NCBI Taxonomy" id="150374"/>
    <lineage>
        <taxon>Eukaryota</taxon>
        <taxon>Fungi</taxon>
        <taxon>Dikarya</taxon>
        <taxon>Ascomycota</taxon>
        <taxon>Pezizomycotina</taxon>
        <taxon>Sordariomycetes</taxon>
        <taxon>Hypocreomycetidae</taxon>
        <taxon>Hypocreales</taxon>
        <taxon>Hypocreaceae</taxon>
        <taxon>Escovopsis</taxon>
    </lineage>
</organism>
<comment type="caution">
    <text evidence="2">The sequence shown here is derived from an EMBL/GenBank/DDBJ whole genome shotgun (WGS) entry which is preliminary data.</text>
</comment>
<name>A0A0M8MUY7_ESCWE</name>
<keyword evidence="3" id="KW-1185">Reference proteome</keyword>
<evidence type="ECO:0000256" key="1">
    <source>
        <dbReference type="SAM" id="MobiDB-lite"/>
    </source>
</evidence>
<gene>
    <name evidence="2" type="ORF">ESCO_006434</name>
</gene>